<protein>
    <submittedName>
        <fullName evidence="1">Uncharacterized protein</fullName>
    </submittedName>
</protein>
<evidence type="ECO:0000313" key="2">
    <source>
        <dbReference type="Proteomes" id="UP001232148"/>
    </source>
</evidence>
<evidence type="ECO:0000313" key="1">
    <source>
        <dbReference type="EMBL" id="KAK2030891.1"/>
    </source>
</evidence>
<keyword evidence="2" id="KW-1185">Reference proteome</keyword>
<dbReference type="EMBL" id="MU842846">
    <property type="protein sequence ID" value="KAK2030891.1"/>
    <property type="molecule type" value="Genomic_DNA"/>
</dbReference>
<reference evidence="1" key="1">
    <citation type="submission" date="2021-06" db="EMBL/GenBank/DDBJ databases">
        <title>Comparative genomics, transcriptomics and evolutionary studies reveal genomic signatures of adaptation to plant cell wall in hemibiotrophic fungi.</title>
        <authorList>
            <consortium name="DOE Joint Genome Institute"/>
            <person name="Baroncelli R."/>
            <person name="Diaz J.F."/>
            <person name="Benocci T."/>
            <person name="Peng M."/>
            <person name="Battaglia E."/>
            <person name="Haridas S."/>
            <person name="Andreopoulos W."/>
            <person name="Labutti K."/>
            <person name="Pangilinan J."/>
            <person name="Floch G.L."/>
            <person name="Makela M.R."/>
            <person name="Henrissat B."/>
            <person name="Grigoriev I.V."/>
            <person name="Crouch J.A."/>
            <person name="De Vries R.P."/>
            <person name="Sukno S.A."/>
            <person name="Thon M.R."/>
        </authorList>
    </citation>
    <scope>NUCLEOTIDE SEQUENCE</scope>
    <source>
        <strain evidence="1">MAFF235873</strain>
    </source>
</reference>
<proteinExistence type="predicted"/>
<dbReference type="AlphaFoldDB" id="A0AAD9HML7"/>
<gene>
    <name evidence="1" type="ORF">LX32DRAFT_302522</name>
</gene>
<accession>A0AAD9HML7</accession>
<dbReference type="Proteomes" id="UP001232148">
    <property type="component" value="Unassembled WGS sequence"/>
</dbReference>
<name>A0AAD9HML7_9PEZI</name>
<sequence length="249" mass="27544">MVIADGQSCFIHFVHSPHPNIHPLTPLTLLPALSRECKYLLLLILLLLLLLRLKGTTGPAAWVSAFDLASPALSAPPGVRSHARCRSETGCSQVITCYLVAFAPSSVCSFRNASDMLHAGLSHRNAGLALSTQSSISHRRTIRCLAVAQRYTPIREGNEGGLWGETHPTHRVSRQQGPRLLALSEFQTPNSTAHSRRDLNKRHTLAATHKPWARRREGINVPPRPAATYCMSRRHEPVKLVSEKQTELR</sequence>
<organism evidence="1 2">
    <name type="scientific">Colletotrichum zoysiae</name>
    <dbReference type="NCBI Taxonomy" id="1216348"/>
    <lineage>
        <taxon>Eukaryota</taxon>
        <taxon>Fungi</taxon>
        <taxon>Dikarya</taxon>
        <taxon>Ascomycota</taxon>
        <taxon>Pezizomycotina</taxon>
        <taxon>Sordariomycetes</taxon>
        <taxon>Hypocreomycetidae</taxon>
        <taxon>Glomerellales</taxon>
        <taxon>Glomerellaceae</taxon>
        <taxon>Colletotrichum</taxon>
        <taxon>Colletotrichum graminicola species complex</taxon>
    </lineage>
</organism>
<comment type="caution">
    <text evidence="1">The sequence shown here is derived from an EMBL/GenBank/DDBJ whole genome shotgun (WGS) entry which is preliminary data.</text>
</comment>